<gene>
    <name evidence="1" type="ORF">NB703_001155</name>
</gene>
<proteinExistence type="predicted"/>
<protein>
    <recommendedName>
        <fullName evidence="3">SSU ribosomal protein S2p (SAe)</fullName>
    </recommendedName>
</protein>
<dbReference type="EMBL" id="JANFVX010000003">
    <property type="protein sequence ID" value="MCW0343062.1"/>
    <property type="molecule type" value="Genomic_DNA"/>
</dbReference>
<dbReference type="Proteomes" id="UP001208888">
    <property type="component" value="Unassembled WGS sequence"/>
</dbReference>
<evidence type="ECO:0000313" key="1">
    <source>
        <dbReference type="EMBL" id="MCW0343062.1"/>
    </source>
</evidence>
<reference evidence="1" key="1">
    <citation type="submission" date="2022-06" db="EMBL/GenBank/DDBJ databases">
        <title>Dynamics of rice microbiomes reveals core vertical transmitted seed endophytes.</title>
        <authorList>
            <person name="Liao K."/>
            <person name="Zhang X."/>
        </authorList>
    </citation>
    <scope>NUCLEOTIDE SEQUENCE</scope>
    <source>
        <strain evidence="1">JT1-17</strain>
    </source>
</reference>
<sequence>MFMQMNADTLWLKPGQILIVADPDTPAPLTLNALAALRQAKSKTNEALIGTRTDEAEYLHKYYGLIAGITSAGDKIFGITSDVEEKYFSSIEQILKKIEASYQNQFRTQGTLISQQFFAERNQLFNQLKELVNKPLLKSLIRYSVKFKPYEDIRRALNLSSRSIVHEWSTVGIGAIPGYSTFVGNAAKAARFLKSGGYIGIGFSFANSTNEVVKSCTTGRENECERTAFKEYGKFIGTTAVGYGGGALGTFAGLGVCAAIGIATAGVGGVACAAVGSVTGGMAGGYAADLGMDALYKHIGL</sequence>
<organism evidence="1 2">
    <name type="scientific">Pantoea ananas</name>
    <name type="common">Erwinia uredovora</name>
    <dbReference type="NCBI Taxonomy" id="553"/>
    <lineage>
        <taxon>Bacteria</taxon>
        <taxon>Pseudomonadati</taxon>
        <taxon>Pseudomonadota</taxon>
        <taxon>Gammaproteobacteria</taxon>
        <taxon>Enterobacterales</taxon>
        <taxon>Erwiniaceae</taxon>
        <taxon>Pantoea</taxon>
    </lineage>
</organism>
<evidence type="ECO:0000313" key="2">
    <source>
        <dbReference type="Proteomes" id="UP001208888"/>
    </source>
</evidence>
<name>A0AAJ1FPE5_PANAN</name>
<accession>A0AAJ1FPE5</accession>
<comment type="caution">
    <text evidence="1">The sequence shown here is derived from an EMBL/GenBank/DDBJ whole genome shotgun (WGS) entry which is preliminary data.</text>
</comment>
<dbReference type="AlphaFoldDB" id="A0AAJ1FPE5"/>
<evidence type="ECO:0008006" key="3">
    <source>
        <dbReference type="Google" id="ProtNLM"/>
    </source>
</evidence>